<keyword evidence="3" id="KW-0547">Nucleotide-binding</keyword>
<evidence type="ECO:0000259" key="6">
    <source>
        <dbReference type="Pfam" id="PF08543"/>
    </source>
</evidence>
<dbReference type="InterPro" id="IPR029056">
    <property type="entry name" value="Ribokinase-like"/>
</dbReference>
<accession>A5EY57</accession>
<dbReference type="Pfam" id="PF08543">
    <property type="entry name" value="Phos_pyr_kin"/>
    <property type="match status" value="1"/>
</dbReference>
<dbReference type="GO" id="GO:0005829">
    <property type="term" value="C:cytosol"/>
    <property type="evidence" value="ECO:0007669"/>
    <property type="project" value="TreeGrafter"/>
</dbReference>
<evidence type="ECO:0000256" key="2">
    <source>
        <dbReference type="ARBA" id="ARBA00022679"/>
    </source>
</evidence>
<dbReference type="NCBIfam" id="TIGR00687">
    <property type="entry name" value="pyridox_kin"/>
    <property type="match status" value="1"/>
</dbReference>
<evidence type="ECO:0000256" key="5">
    <source>
        <dbReference type="ARBA" id="ARBA00022840"/>
    </source>
</evidence>
<proteinExistence type="predicted"/>
<dbReference type="NCBIfam" id="NF006034">
    <property type="entry name" value="PRK08176.1"/>
    <property type="match status" value="1"/>
</dbReference>
<dbReference type="GO" id="GO:0008478">
    <property type="term" value="F:pyridoxal kinase activity"/>
    <property type="evidence" value="ECO:0007669"/>
    <property type="project" value="UniProtKB-EC"/>
</dbReference>
<dbReference type="GO" id="GO:0009443">
    <property type="term" value="P:pyridoxal 5'-phosphate salvage"/>
    <property type="evidence" value="ECO:0007669"/>
    <property type="project" value="InterPro"/>
</dbReference>
<dbReference type="RefSeq" id="WP_012031245.1">
    <property type="nucleotide sequence ID" value="NC_009446.1"/>
</dbReference>
<dbReference type="AlphaFoldDB" id="A5EY57"/>
<evidence type="ECO:0000313" key="8">
    <source>
        <dbReference type="Proteomes" id="UP000000248"/>
    </source>
</evidence>
<dbReference type="CDD" id="cd01173">
    <property type="entry name" value="pyridoxal_pyridoxamine_kinase"/>
    <property type="match status" value="1"/>
</dbReference>
<dbReference type="GO" id="GO:0005524">
    <property type="term" value="F:ATP binding"/>
    <property type="evidence" value="ECO:0007669"/>
    <property type="project" value="UniProtKB-KW"/>
</dbReference>
<dbReference type="EMBL" id="CP000513">
    <property type="protein sequence ID" value="ABQ13747.1"/>
    <property type="molecule type" value="Genomic_DNA"/>
</dbReference>
<evidence type="ECO:0000313" key="7">
    <source>
        <dbReference type="EMBL" id="ABQ13747.1"/>
    </source>
</evidence>
<dbReference type="GO" id="GO:0008902">
    <property type="term" value="F:hydroxymethylpyrimidine kinase activity"/>
    <property type="evidence" value="ECO:0007669"/>
    <property type="project" value="TreeGrafter"/>
</dbReference>
<dbReference type="eggNOG" id="COG2240">
    <property type="taxonomic scope" value="Bacteria"/>
</dbReference>
<dbReference type="PANTHER" id="PTHR10534">
    <property type="entry name" value="PYRIDOXAL KINASE"/>
    <property type="match status" value="1"/>
</dbReference>
<name>A5EY57_DICNV</name>
<dbReference type="KEGG" id="dno:DNO_0929"/>
<evidence type="ECO:0000256" key="4">
    <source>
        <dbReference type="ARBA" id="ARBA00022777"/>
    </source>
</evidence>
<reference evidence="7 8" key="1">
    <citation type="journal article" date="2007" name="Nat. Biotechnol.">
        <title>Genome sequence and identification of candidate vaccine antigens from the animal pathogen Dichelobacter nodosus.</title>
        <authorList>
            <person name="Myers G.S."/>
            <person name="Parker D."/>
            <person name="Al-Hasani K."/>
            <person name="Kennan R.M."/>
            <person name="Seemann T."/>
            <person name="Ren Q."/>
            <person name="Badger J.H."/>
            <person name="Selengut J.D."/>
            <person name="Deboy R.T."/>
            <person name="Tettelin H."/>
            <person name="Boyce J.D."/>
            <person name="McCarl V.P."/>
            <person name="Han X."/>
            <person name="Nelson W.C."/>
            <person name="Madupu R."/>
            <person name="Mohamoud Y."/>
            <person name="Holley T."/>
            <person name="Fedorova N."/>
            <person name="Khouri H."/>
            <person name="Bottomley S.P."/>
            <person name="Whittington R.J."/>
            <person name="Adler B."/>
            <person name="Songer J.G."/>
            <person name="Rood J.I."/>
            <person name="Paulsen I.T."/>
        </authorList>
    </citation>
    <scope>NUCLEOTIDE SEQUENCE [LARGE SCALE GENOMIC DNA]</scope>
    <source>
        <strain evidence="7 8">VCS1703A</strain>
    </source>
</reference>
<dbReference type="Proteomes" id="UP000000248">
    <property type="component" value="Chromosome"/>
</dbReference>
<keyword evidence="8" id="KW-1185">Reference proteome</keyword>
<dbReference type="EC" id="2.7.1.35" evidence="1"/>
<keyword evidence="4 7" id="KW-0418">Kinase</keyword>
<dbReference type="Gene3D" id="3.40.1190.20">
    <property type="match status" value="1"/>
</dbReference>
<dbReference type="PANTHER" id="PTHR10534:SF15">
    <property type="entry name" value="PYRIDOXINE_PYRIDOXAL_PYRIDOXAMINE KINASE"/>
    <property type="match status" value="1"/>
</dbReference>
<gene>
    <name evidence="7" type="primary">pdxK</name>
    <name evidence="7" type="ordered locus">DNO_0929</name>
</gene>
<dbReference type="HOGENOM" id="CLU_046496_3_1_6"/>
<protein>
    <recommendedName>
        <fullName evidence="1">pyridoxal kinase</fullName>
        <ecNumber evidence="1">2.7.1.35</ecNumber>
    </recommendedName>
</protein>
<dbReference type="STRING" id="246195.DNO_0929"/>
<keyword evidence="5" id="KW-0067">ATP-binding</keyword>
<dbReference type="InterPro" id="IPR004625">
    <property type="entry name" value="PyrdxlKinase"/>
</dbReference>
<evidence type="ECO:0000256" key="1">
    <source>
        <dbReference type="ARBA" id="ARBA00012104"/>
    </source>
</evidence>
<feature type="domain" description="Pyridoxamine kinase/Phosphomethylpyrimidine kinase" evidence="6">
    <location>
        <begin position="84"/>
        <end position="261"/>
    </location>
</feature>
<evidence type="ECO:0000256" key="3">
    <source>
        <dbReference type="ARBA" id="ARBA00022741"/>
    </source>
</evidence>
<organism evidence="7 8">
    <name type="scientific">Dichelobacter nodosus (strain VCS1703A)</name>
    <dbReference type="NCBI Taxonomy" id="246195"/>
    <lineage>
        <taxon>Bacteria</taxon>
        <taxon>Pseudomonadati</taxon>
        <taxon>Pseudomonadota</taxon>
        <taxon>Gammaproteobacteria</taxon>
        <taxon>Cardiobacteriales</taxon>
        <taxon>Cardiobacteriaceae</taxon>
        <taxon>Dichelobacter</taxon>
    </lineage>
</organism>
<dbReference type="OrthoDB" id="9800808at2"/>
<dbReference type="SUPFAM" id="SSF53613">
    <property type="entry name" value="Ribokinase-like"/>
    <property type="match status" value="1"/>
</dbReference>
<keyword evidence="2 7" id="KW-0808">Transferase</keyword>
<dbReference type="InterPro" id="IPR013749">
    <property type="entry name" value="PM/HMP-P_kinase-1"/>
</dbReference>
<sequence>MSQNLPLPVDVISIQSQVVYGCVGNSAAVPTLEHYNLTVSSVPTVLLSNRPHYPTMYGGVIDDQWFAGFLTALKERDVLKSARAIILGYLGSPKQADILANFLTEVRRDYPHILIQIDPVLGDVGCGLYVDPNLAKVYREKLRHLATGMTPNHFELEYLADCKINSLEESITAAKNLLSDTTRWIIATSAAPQTWANGEMKYVIVTADKTIVKTHAFHDVEAYGTGDTFAASLVAHLLKGHSLEKAAEAAVERVMTVIQRTGAAKTNEIILFDKDHQ</sequence>